<dbReference type="PANTHER" id="PTHR46333:SF2">
    <property type="entry name" value="CYTOKINESIS PROTEIN 3"/>
    <property type="match status" value="1"/>
</dbReference>
<accession>A0ABW3N9V6</accession>
<dbReference type="Proteomes" id="UP001597013">
    <property type="component" value="Unassembled WGS sequence"/>
</dbReference>
<sequence>MKQNLCLAFFIAFLANSVTSQSESIKLLVDKTKELNLDMWDLTTYAEENLKDNEELAKFFYYWIGSNIKYDDETFSKVVSGELSDERFWELQDEFVVYENRKGVCAGYANLYKWFLDWVDIETVVISGHIRDLRNHYVELESDDNFRHAWNAIKLNDKWLLVDTTWGTSNDQEISDFYFNIKPELLIITHYPTDNKWQLLKEPLTIEQFNKSQFIKPIWFKIGFTQVPKLMADEKFYYFTFQDLPNNKWSIGFKMSVDNLNFEPVSDIEVIDQDGITYFRFRKAQVPNTAYFKVNLKKFKKNGDQLYKTEHKDVINFRI</sequence>
<dbReference type="PANTHER" id="PTHR46333">
    <property type="entry name" value="CYTOKINESIS PROTEIN 3"/>
    <property type="match status" value="1"/>
</dbReference>
<dbReference type="InterPro" id="IPR052557">
    <property type="entry name" value="CAP/Cytokinesis_protein"/>
</dbReference>
<dbReference type="RefSeq" id="WP_386132176.1">
    <property type="nucleotide sequence ID" value="NZ_JBHTJL010000016.1"/>
</dbReference>
<feature type="domain" description="Transglutaminase-like" evidence="1">
    <location>
        <begin position="97"/>
        <end position="166"/>
    </location>
</feature>
<evidence type="ECO:0000313" key="3">
    <source>
        <dbReference type="Proteomes" id="UP001597013"/>
    </source>
</evidence>
<evidence type="ECO:0000259" key="1">
    <source>
        <dbReference type="SMART" id="SM00460"/>
    </source>
</evidence>
<dbReference type="InterPro" id="IPR002931">
    <property type="entry name" value="Transglutaminase-like"/>
</dbReference>
<reference evidence="3" key="1">
    <citation type="journal article" date="2019" name="Int. J. Syst. Evol. Microbiol.">
        <title>The Global Catalogue of Microorganisms (GCM) 10K type strain sequencing project: providing services to taxonomists for standard genome sequencing and annotation.</title>
        <authorList>
            <consortium name="The Broad Institute Genomics Platform"/>
            <consortium name="The Broad Institute Genome Sequencing Center for Infectious Disease"/>
            <person name="Wu L."/>
            <person name="Ma J."/>
        </authorList>
    </citation>
    <scope>NUCLEOTIDE SEQUENCE [LARGE SCALE GENOMIC DNA]</scope>
    <source>
        <strain evidence="3">CCUG 62215</strain>
    </source>
</reference>
<dbReference type="SUPFAM" id="SSF54001">
    <property type="entry name" value="Cysteine proteinases"/>
    <property type="match status" value="1"/>
</dbReference>
<keyword evidence="3" id="KW-1185">Reference proteome</keyword>
<proteinExistence type="predicted"/>
<dbReference type="InterPro" id="IPR038765">
    <property type="entry name" value="Papain-like_cys_pep_sf"/>
</dbReference>
<protein>
    <submittedName>
        <fullName evidence="2">Transglutaminase domain-containing protein</fullName>
    </submittedName>
</protein>
<comment type="caution">
    <text evidence="2">The sequence shown here is derived from an EMBL/GenBank/DDBJ whole genome shotgun (WGS) entry which is preliminary data.</text>
</comment>
<evidence type="ECO:0000313" key="2">
    <source>
        <dbReference type="EMBL" id="MFD1064123.1"/>
    </source>
</evidence>
<dbReference type="Gene3D" id="3.10.620.30">
    <property type="match status" value="1"/>
</dbReference>
<dbReference type="EMBL" id="JBHTJL010000016">
    <property type="protein sequence ID" value="MFD1064123.1"/>
    <property type="molecule type" value="Genomic_DNA"/>
</dbReference>
<gene>
    <name evidence="2" type="ORF">ACFQ1Q_12770</name>
</gene>
<dbReference type="Pfam" id="PF01841">
    <property type="entry name" value="Transglut_core"/>
    <property type="match status" value="1"/>
</dbReference>
<dbReference type="SMART" id="SM00460">
    <property type="entry name" value="TGc"/>
    <property type="match status" value="1"/>
</dbReference>
<organism evidence="2 3">
    <name type="scientific">Winogradskyella litorisediminis</name>
    <dbReference type="NCBI Taxonomy" id="1156618"/>
    <lineage>
        <taxon>Bacteria</taxon>
        <taxon>Pseudomonadati</taxon>
        <taxon>Bacteroidota</taxon>
        <taxon>Flavobacteriia</taxon>
        <taxon>Flavobacteriales</taxon>
        <taxon>Flavobacteriaceae</taxon>
        <taxon>Winogradskyella</taxon>
    </lineage>
</organism>
<name>A0ABW3N9V6_9FLAO</name>